<keyword evidence="4" id="KW-1185">Reference proteome</keyword>
<evidence type="ECO:0000313" key="4">
    <source>
        <dbReference type="Proteomes" id="UP001628193"/>
    </source>
</evidence>
<keyword evidence="1" id="KW-0812">Transmembrane</keyword>
<reference evidence="3 4" key="2">
    <citation type="submission" date="2024-09" db="EMBL/GenBank/DDBJ databases">
        <title>Draft genome sequence of Candidatus Magnetaquicoccaceae bacterium FCR-1.</title>
        <authorList>
            <person name="Shimoshige H."/>
            <person name="Shimamura S."/>
            <person name="Taoka A."/>
            <person name="Kobayashi H."/>
            <person name="Maekawa T."/>
        </authorList>
    </citation>
    <scope>NUCLEOTIDE SEQUENCE [LARGE SCALE GENOMIC DNA]</scope>
    <source>
        <strain evidence="3 4">FCR-1</strain>
    </source>
</reference>
<comment type="caution">
    <text evidence="3">The sequence shown here is derived from an EMBL/GenBank/DDBJ whole genome shotgun (WGS) entry which is preliminary data.</text>
</comment>
<name>A0ABQ0CB86_9PROT</name>
<keyword evidence="1" id="KW-1133">Transmembrane helix</keyword>
<dbReference type="Proteomes" id="UP001628193">
    <property type="component" value="Unassembled WGS sequence"/>
</dbReference>
<feature type="domain" description="VanZ-like" evidence="2">
    <location>
        <begin position="109"/>
        <end position="184"/>
    </location>
</feature>
<evidence type="ECO:0000313" key="3">
    <source>
        <dbReference type="EMBL" id="GAB0058152.1"/>
    </source>
</evidence>
<protein>
    <recommendedName>
        <fullName evidence="2">VanZ-like domain-containing protein</fullName>
    </recommendedName>
</protein>
<dbReference type="RefSeq" id="WP_420905830.1">
    <property type="nucleotide sequence ID" value="NZ_BAAFGK010000004.1"/>
</dbReference>
<dbReference type="EMBL" id="BAAFGK010000004">
    <property type="protein sequence ID" value="GAB0058152.1"/>
    <property type="molecule type" value="Genomic_DNA"/>
</dbReference>
<evidence type="ECO:0000259" key="2">
    <source>
        <dbReference type="Pfam" id="PF04892"/>
    </source>
</evidence>
<feature type="transmembrane region" description="Helical" evidence="1">
    <location>
        <begin position="169"/>
        <end position="187"/>
    </location>
</feature>
<dbReference type="InterPro" id="IPR006976">
    <property type="entry name" value="VanZ-like"/>
</dbReference>
<gene>
    <name evidence="3" type="ORF">SIID45300_02496</name>
</gene>
<evidence type="ECO:0000256" key="1">
    <source>
        <dbReference type="SAM" id="Phobius"/>
    </source>
</evidence>
<sequence>MKNPFYNLAQFIDLPKRLQIHYPGPRWAVVGAYMLTIYLTLPLTPIITRGIFTIIGKRETGLVISTILLIALGMVVGILYRRIRREQRIHALLPFLAILLVAYHTDNPSERVHLLEYGFLAFLVFRAMGEPRGVGLLWSYVTVVLLGFSDECIQFMLPNRYFDLGDVALNGLGAACGIWFAILMRQLPAPNPEPLPS</sequence>
<dbReference type="NCBIfam" id="NF037970">
    <property type="entry name" value="vanZ_1"/>
    <property type="match status" value="1"/>
</dbReference>
<feature type="transmembrane region" description="Helical" evidence="1">
    <location>
        <begin position="27"/>
        <end position="48"/>
    </location>
</feature>
<dbReference type="Pfam" id="PF04892">
    <property type="entry name" value="VanZ"/>
    <property type="match status" value="1"/>
</dbReference>
<accession>A0ABQ0CB86</accession>
<feature type="transmembrane region" description="Helical" evidence="1">
    <location>
        <begin position="60"/>
        <end position="80"/>
    </location>
</feature>
<keyword evidence="1" id="KW-0472">Membrane</keyword>
<organism evidence="3 4">
    <name type="scientific">Candidatus Magnetaquiglobus chichijimensis</name>
    <dbReference type="NCBI Taxonomy" id="3141448"/>
    <lineage>
        <taxon>Bacteria</taxon>
        <taxon>Pseudomonadati</taxon>
        <taxon>Pseudomonadota</taxon>
        <taxon>Magnetococcia</taxon>
        <taxon>Magnetococcales</taxon>
        <taxon>Candidatus Magnetaquicoccaceae</taxon>
        <taxon>Candidatus Magnetaquiglobus</taxon>
    </lineage>
</organism>
<proteinExistence type="predicted"/>
<reference evidence="3 4" key="1">
    <citation type="submission" date="2024-05" db="EMBL/GenBank/DDBJ databases">
        <authorList>
            <consortium name="Candidatus Magnetaquicoccaceae bacterium FCR-1 genome sequencing consortium"/>
            <person name="Shimoshige H."/>
            <person name="Shimamura S."/>
            <person name="Taoka A."/>
            <person name="Kobayashi H."/>
            <person name="Maekawa T."/>
        </authorList>
    </citation>
    <scope>NUCLEOTIDE SEQUENCE [LARGE SCALE GENOMIC DNA]</scope>
    <source>
        <strain evidence="3 4">FCR-1</strain>
    </source>
</reference>